<feature type="active site" description="Charge relay system" evidence="12">
    <location>
        <position position="70"/>
    </location>
</feature>
<feature type="domain" description="P/Homo B" evidence="13">
    <location>
        <begin position="1676"/>
        <end position="1824"/>
    </location>
</feature>
<feature type="active site" description="Charge relay system" evidence="11 12">
    <location>
        <position position="715"/>
    </location>
</feature>
<keyword evidence="8" id="KW-0865">Zymogen</keyword>
<comment type="similarity">
    <text evidence="1">Belongs to the peptidase S8 family. Furin subfamily.</text>
</comment>
<keyword evidence="15" id="KW-1185">Reference proteome</keyword>
<dbReference type="GO" id="GO:0012505">
    <property type="term" value="C:endomembrane system"/>
    <property type="evidence" value="ECO:0007669"/>
    <property type="project" value="UniProtKB-ARBA"/>
</dbReference>
<feature type="active site" description="Charge relay system" evidence="12">
    <location>
        <position position="1359"/>
    </location>
</feature>
<evidence type="ECO:0000256" key="9">
    <source>
        <dbReference type="ARBA" id="ARBA00023157"/>
    </source>
</evidence>
<dbReference type="Gene3D" id="3.40.50.200">
    <property type="entry name" value="Peptidase S8/S53 domain"/>
    <property type="match status" value="6"/>
</dbReference>
<dbReference type="PROSITE" id="PS00137">
    <property type="entry name" value="SUBTILASE_HIS"/>
    <property type="match status" value="2"/>
</dbReference>
<feature type="domain" description="P/Homo B" evidence="13">
    <location>
        <begin position="777"/>
        <end position="917"/>
    </location>
</feature>
<feature type="active site" description="Charge relay system" evidence="12">
    <location>
        <position position="964"/>
    </location>
</feature>
<evidence type="ECO:0000256" key="8">
    <source>
        <dbReference type="ARBA" id="ARBA00023145"/>
    </source>
</evidence>
<dbReference type="CDD" id="cd04059">
    <property type="entry name" value="Peptidases_S8_Protein_convertases_Kexins_Furin-like"/>
    <property type="match status" value="3"/>
</dbReference>
<keyword evidence="4" id="KW-0732">Signal</keyword>
<evidence type="ECO:0000256" key="3">
    <source>
        <dbReference type="ARBA" id="ARBA00022685"/>
    </source>
</evidence>
<dbReference type="GO" id="GO:0016020">
    <property type="term" value="C:membrane"/>
    <property type="evidence" value="ECO:0007669"/>
    <property type="project" value="TreeGrafter"/>
</dbReference>
<feature type="active site" description="Charge relay system" evidence="12">
    <location>
        <position position="275"/>
    </location>
</feature>
<dbReference type="PROSITE" id="PS00136">
    <property type="entry name" value="SUBTILASE_ASP"/>
    <property type="match status" value="3"/>
</dbReference>
<sequence>MELRFIRCPGKSSFGTSNYSRLFNDKFFNKQWYLQDCRTSHHQTRFDLNVLPVWHRYKIFGFGIKVVVVDTGVQIDHPDLKTNYDPAYGYDFVINHDSPTPKKFLYLFRSSHGTECAGIIAMQANNKLCGVGIAPLATLGAARISSKDRSSTDFTESRGLMFKVKDVDVFNNSWGPSDNGKSLTPILPLTMSAIKEGIIKGRQSKGVIYVFAAGNGKLNGDTCAHDYLACSMYTITVAGVKHNGSPVIFSERCSNVLVSTTTLFPYCTSMFIGTSAAAPMVSGIVALILEANPKLSWREVQHVFAWTSQVAASAHNKVWFRNKAGFYFSLDFGFGLVDAFQAVTHAMTMRPISPMNSCILSLKMTKGAVFTRKLALRIKVSTNGCKNLPSEVNFMEHVQLFVSVQHQMRGAIQILLISPSGTKTLLMDVRWFDKSKSGIHHWVLDTVHLWGESPNGLWSIVFYDTQDCRTSHHQTRFDLNVLPVWHRYKIFGSGIKVIVVDDGVLVNHPDLRANYDPTYGYDFVINHKSATPKKYLHLFRENHGTECAGIIAMQANNKICGVGIAPLATLGAARVSSYTLGLNDLTKSKGLSFKIKDVDVSNNSWGPIDDGKTLPRIGHLTVSAIKQGITEGRQSKGVIYVFPAGNGKVEGDTCAHDYTANLIYTITVAGVQHNRNPLHYSERCSNILVTVYSGTQTVTTTSQFPHCTNNFSGTSAAAPIVSGIAALILEANSKLTWREVQHVFAWTSQVAALAHNKAWFRNKAGFYFSLDFGFGLVDAFQAVTHAMTMLFTRKLALRMKVSTNGCKNLPSEVNYIEHVQLLVSVEYPRRGAIQILLISPSGTQTLLMDVRWFDKSKLGLRLWVVDTVHLWGESPEGLWSIVFYDTQDCRKIRSLTQYDLGVVPVWYRYRLFGSNIKVMVVDTGLQTNHPDLKYNYDPEYGYDVLKDIYSPKPRGNIFMPNYSHGTNMAGIIGMQANNKICGVGIAPLVTLGAIRLTGSRISIDKISRAITFRARDLDVSNNSWSFGRDGGKYLLNLDSMTMNAFKAGIVEGRRSKGLIFIFPSGNGKEDGETCAHSAVVGMIYTITVAGVNHDGSISGYSQRCSNILVTAYSGDDGIGFIGITWREVHHVLVWTSEVAALAHNKTWSRNEAGFYFSPDFGLGLVDAFEAVTFAMFMKPIPPMNRTKTILMESRRLDRSKSGLRKWVMDTVHLWGESPPGKWSIIFYDTDPEFGYDFLDYTSSPEPKGSFLMQDSHGTKMAGIIGMQANNKICGVGIAPLVTLGAARVTHKLASNNQISRAIAFRAMDLDVSNNSWVFSKDSKSLRTLDSLNEDAFKVGIIEVSTSTNSMCNSWVNGTSAATAMVSGIVALILEANINLTWREVHHVLAWTSQVAALAHNETWSRNKAGFYISLDFGFGLVDAFQAVTFAMSMEPIAPMNRTKTTLMESRRLDRSKYGLHQWVMDTVHLWGESPQGEWSIIFYDTDSEYGYDFVDDNPFPTPRYQYGHATKVAGVIAMQANNNICGVGIAPLVTLGALTIYRVNERAMVGERIAQAFWFHAHDVDISNNSWGENVYAKYLHPMNPLVMGALKNGIIEGRQTKGTIFIFSSGNNKERGNTCAHKSYANSIYTITVGGIKQNGDTVYYSERCSNILVAAYSSGLDGSCEKNFLGTSAAVPMVSGIVALILEARYDLSWREVQHALVWTSQVAALAHNNVWFRNKAGFYLSPDFGFGVVDAFQAVTFAKTMQQISPMNRTQSLLMDNRRLDKSSFGLNNWIVDTVHFWGERPQGIWSIIFYDTVSRYLLKTYFNLKHNPDKIEIFKR</sequence>
<evidence type="ECO:0000259" key="13">
    <source>
        <dbReference type="PROSITE" id="PS51829"/>
    </source>
</evidence>
<keyword evidence="10" id="KW-0325">Glycoprotein</keyword>
<evidence type="ECO:0000256" key="5">
    <source>
        <dbReference type="ARBA" id="ARBA00022801"/>
    </source>
</evidence>
<dbReference type="InterPro" id="IPR002884">
    <property type="entry name" value="P_dom"/>
</dbReference>
<dbReference type="SUPFAM" id="SSF52743">
    <property type="entry name" value="Subtilisin-like"/>
    <property type="match status" value="5"/>
</dbReference>
<dbReference type="Pfam" id="PF01483">
    <property type="entry name" value="P_proprotein"/>
    <property type="match status" value="3"/>
</dbReference>
<reference evidence="14 15" key="1">
    <citation type="submission" date="2024-03" db="EMBL/GenBank/DDBJ databases">
        <title>Adaptation during the transition from Ophiocordyceps entomopathogen to insect associate is accompanied by gene loss and intensified selection.</title>
        <authorList>
            <person name="Ward C.M."/>
            <person name="Onetto C.A."/>
            <person name="Borneman A.R."/>
        </authorList>
    </citation>
    <scope>NUCLEOTIDE SEQUENCE [LARGE SCALE GENOMIC DNA]</scope>
    <source>
        <strain evidence="14">AWRI1</strain>
        <tissue evidence="14">Single Adult Female</tissue>
    </source>
</reference>
<dbReference type="PANTHER" id="PTHR42884">
    <property type="entry name" value="PROPROTEIN CONVERTASE SUBTILISIN/KEXIN-RELATED"/>
    <property type="match status" value="1"/>
</dbReference>
<organism evidence="14 15">
    <name type="scientific">Parthenolecanium corni</name>
    <dbReference type="NCBI Taxonomy" id="536013"/>
    <lineage>
        <taxon>Eukaryota</taxon>
        <taxon>Metazoa</taxon>
        <taxon>Ecdysozoa</taxon>
        <taxon>Arthropoda</taxon>
        <taxon>Hexapoda</taxon>
        <taxon>Insecta</taxon>
        <taxon>Pterygota</taxon>
        <taxon>Neoptera</taxon>
        <taxon>Paraneoptera</taxon>
        <taxon>Hemiptera</taxon>
        <taxon>Sternorrhyncha</taxon>
        <taxon>Coccoidea</taxon>
        <taxon>Coccidae</taxon>
        <taxon>Parthenolecanium</taxon>
    </lineage>
</organism>
<dbReference type="PANTHER" id="PTHR42884:SF14">
    <property type="entry name" value="NEUROENDOCRINE CONVERTASE 1"/>
    <property type="match status" value="1"/>
</dbReference>
<dbReference type="InterPro" id="IPR008979">
    <property type="entry name" value="Galactose-bd-like_sf"/>
</dbReference>
<dbReference type="InterPro" id="IPR034182">
    <property type="entry name" value="Kexin/furin"/>
</dbReference>
<feature type="active site" description="Charge relay system" evidence="12">
    <location>
        <position position="1484"/>
    </location>
</feature>
<evidence type="ECO:0000256" key="6">
    <source>
        <dbReference type="ARBA" id="ARBA00022825"/>
    </source>
</evidence>
<feature type="active site" description="Charge relay system" evidence="11 12">
    <location>
        <position position="501"/>
    </location>
</feature>
<keyword evidence="7" id="KW-0106">Calcium</keyword>
<dbReference type="Gene3D" id="2.60.120.260">
    <property type="entry name" value="Galactose-binding domain-like"/>
    <property type="match status" value="3"/>
</dbReference>
<feature type="domain" description="P/Homo B" evidence="13">
    <location>
        <begin position="350"/>
        <end position="496"/>
    </location>
</feature>
<dbReference type="Proteomes" id="UP001367676">
    <property type="component" value="Unassembled WGS sequence"/>
</dbReference>
<dbReference type="InterPro" id="IPR023827">
    <property type="entry name" value="Peptidase_S8_Asp-AS"/>
</dbReference>
<dbReference type="EMBL" id="JBBCAQ010000007">
    <property type="protein sequence ID" value="KAK7602716.1"/>
    <property type="molecule type" value="Genomic_DNA"/>
</dbReference>
<feature type="active site" description="Charge relay system" evidence="12">
    <location>
        <position position="1508"/>
    </location>
</feature>
<dbReference type="PRINTS" id="PR00723">
    <property type="entry name" value="SUBTILISIN"/>
</dbReference>
<keyword evidence="3" id="KW-0165">Cleavage on pair of basic residues</keyword>
<dbReference type="Pfam" id="PF00082">
    <property type="entry name" value="Peptidase_S8"/>
    <property type="match status" value="6"/>
</dbReference>
<name>A0AAN9TTQ6_9HEMI</name>
<evidence type="ECO:0000256" key="1">
    <source>
        <dbReference type="ARBA" id="ARBA00005325"/>
    </source>
</evidence>
<comment type="caution">
    <text evidence="14">The sequence shown here is derived from an EMBL/GenBank/DDBJ whole genome shotgun (WGS) entry which is preliminary data.</text>
</comment>
<feature type="active site" description="Charge relay system" evidence="11 12">
    <location>
        <position position="543"/>
    </location>
</feature>
<feature type="active site" description="Charge relay system" evidence="12">
    <location>
        <position position="1674"/>
    </location>
</feature>
<keyword evidence="9" id="KW-1015">Disulfide bond</keyword>
<dbReference type="InterPro" id="IPR022398">
    <property type="entry name" value="Peptidase_S8_His-AS"/>
</dbReference>
<evidence type="ECO:0000256" key="10">
    <source>
        <dbReference type="ARBA" id="ARBA00023180"/>
    </source>
</evidence>
<dbReference type="InterPro" id="IPR036852">
    <property type="entry name" value="Peptidase_S8/S53_dom_sf"/>
</dbReference>
<feature type="active site" description="Charge relay system" evidence="12">
    <location>
        <position position="112"/>
    </location>
</feature>
<accession>A0AAN9TTQ6</accession>
<dbReference type="InterPro" id="IPR015500">
    <property type="entry name" value="Peptidase_S8_subtilisin-rel"/>
</dbReference>
<evidence type="ECO:0000313" key="14">
    <source>
        <dbReference type="EMBL" id="KAK7602716.1"/>
    </source>
</evidence>
<evidence type="ECO:0000256" key="12">
    <source>
        <dbReference type="PROSITE-ProRule" id="PRU01240"/>
    </source>
</evidence>
<evidence type="ECO:0000313" key="15">
    <source>
        <dbReference type="Proteomes" id="UP001367676"/>
    </source>
</evidence>
<proteinExistence type="inferred from homology"/>
<evidence type="ECO:0000256" key="11">
    <source>
        <dbReference type="PIRSR" id="PIRSR615500-1"/>
    </source>
</evidence>
<dbReference type="GO" id="GO:0016485">
    <property type="term" value="P:protein processing"/>
    <property type="evidence" value="ECO:0007669"/>
    <property type="project" value="TreeGrafter"/>
</dbReference>
<gene>
    <name evidence="14" type="ORF">V9T40_006690</name>
</gene>
<protein>
    <recommendedName>
        <fullName evidence="13">P/Homo B domain-containing protein</fullName>
    </recommendedName>
</protein>
<dbReference type="PROSITE" id="PS51829">
    <property type="entry name" value="P_HOMO_B"/>
    <property type="match status" value="3"/>
</dbReference>
<dbReference type="SUPFAM" id="SSF49785">
    <property type="entry name" value="Galactose-binding domain-like"/>
    <property type="match status" value="5"/>
</dbReference>
<dbReference type="PROSITE" id="PS51892">
    <property type="entry name" value="SUBTILASE"/>
    <property type="match status" value="4"/>
</dbReference>
<dbReference type="InterPro" id="IPR000209">
    <property type="entry name" value="Peptidase_S8/S53_dom"/>
</dbReference>
<feature type="active site" description="Charge relay system" evidence="12">
    <location>
        <position position="922"/>
    </location>
</feature>
<keyword evidence="2 12" id="KW-0645">Protease</keyword>
<keyword evidence="5 12" id="KW-0378">Hydrolase</keyword>
<evidence type="ECO:0000256" key="2">
    <source>
        <dbReference type="ARBA" id="ARBA00022670"/>
    </source>
</evidence>
<dbReference type="InterPro" id="IPR023828">
    <property type="entry name" value="Peptidase_S8_Ser-AS"/>
</dbReference>
<dbReference type="GO" id="GO:0005737">
    <property type="term" value="C:cytoplasm"/>
    <property type="evidence" value="ECO:0007669"/>
    <property type="project" value="UniProtKB-ARBA"/>
</dbReference>
<keyword evidence="6 12" id="KW-0720">Serine protease</keyword>
<evidence type="ECO:0000256" key="4">
    <source>
        <dbReference type="ARBA" id="ARBA00022729"/>
    </source>
</evidence>
<dbReference type="GO" id="GO:0004252">
    <property type="term" value="F:serine-type endopeptidase activity"/>
    <property type="evidence" value="ECO:0007669"/>
    <property type="project" value="UniProtKB-UniRule"/>
</dbReference>
<dbReference type="PROSITE" id="PS00138">
    <property type="entry name" value="SUBTILASE_SER"/>
    <property type="match status" value="3"/>
</dbReference>
<evidence type="ECO:0000256" key="7">
    <source>
        <dbReference type="ARBA" id="ARBA00022837"/>
    </source>
</evidence>
<dbReference type="FunFam" id="3.40.50.200:FF:000021">
    <property type="entry name" value="Proprotein convertase subtilisin/kexin type 5a"/>
    <property type="match status" value="2"/>
</dbReference>